<evidence type="ECO:0000313" key="1">
    <source>
        <dbReference type="EMBL" id="KAK0701267.1"/>
    </source>
</evidence>
<accession>A0AA39ZPF8</accession>
<dbReference type="EMBL" id="JAUKUA010000010">
    <property type="protein sequence ID" value="KAK0701267.1"/>
    <property type="molecule type" value="Genomic_DNA"/>
</dbReference>
<keyword evidence="2" id="KW-1185">Reference proteome</keyword>
<dbReference type="AlphaFoldDB" id="A0AA39ZPF8"/>
<dbReference type="Proteomes" id="UP001172102">
    <property type="component" value="Unassembled WGS sequence"/>
</dbReference>
<name>A0AA39ZPF8_9PEZI</name>
<proteinExistence type="predicted"/>
<evidence type="ECO:0000313" key="2">
    <source>
        <dbReference type="Proteomes" id="UP001172102"/>
    </source>
</evidence>
<organism evidence="1 2">
    <name type="scientific">Lasiosphaeris hirsuta</name>
    <dbReference type="NCBI Taxonomy" id="260670"/>
    <lineage>
        <taxon>Eukaryota</taxon>
        <taxon>Fungi</taxon>
        <taxon>Dikarya</taxon>
        <taxon>Ascomycota</taxon>
        <taxon>Pezizomycotina</taxon>
        <taxon>Sordariomycetes</taxon>
        <taxon>Sordariomycetidae</taxon>
        <taxon>Sordariales</taxon>
        <taxon>Lasiosphaeriaceae</taxon>
        <taxon>Lasiosphaeris</taxon>
    </lineage>
</organism>
<sequence length="142" mass="15604">MYYQPFRLLPLCAIAAPSAIIVKPSIHITQETCRNASLADFTRDNTVPWVGATSTANTEVCYWGLDDETQKWYYDQPSFCFSAFQSCGGPHNAPLQAANPCPAGSNYTYSLIFDGPSFKCDEMPDFEGATGQHIDHLPPTGN</sequence>
<reference evidence="1" key="1">
    <citation type="submission" date="2023-06" db="EMBL/GenBank/DDBJ databases">
        <title>Genome-scale phylogeny and comparative genomics of the fungal order Sordariales.</title>
        <authorList>
            <consortium name="Lawrence Berkeley National Laboratory"/>
            <person name="Hensen N."/>
            <person name="Bonometti L."/>
            <person name="Westerberg I."/>
            <person name="Brannstrom I.O."/>
            <person name="Guillou S."/>
            <person name="Cros-Aarteil S."/>
            <person name="Calhoun S."/>
            <person name="Haridas S."/>
            <person name="Kuo A."/>
            <person name="Mondo S."/>
            <person name="Pangilinan J."/>
            <person name="Riley R."/>
            <person name="Labutti K."/>
            <person name="Andreopoulos B."/>
            <person name="Lipzen A."/>
            <person name="Chen C."/>
            <person name="Yanf M."/>
            <person name="Daum C."/>
            <person name="Ng V."/>
            <person name="Clum A."/>
            <person name="Steindorff A."/>
            <person name="Ohm R."/>
            <person name="Martin F."/>
            <person name="Silar P."/>
            <person name="Natvig D."/>
            <person name="Lalanne C."/>
            <person name="Gautier V."/>
            <person name="Ament-Velasquez S.L."/>
            <person name="Kruys A."/>
            <person name="Hutchinson M.I."/>
            <person name="Powell A.J."/>
            <person name="Barry K."/>
            <person name="Miller A.N."/>
            <person name="Grigoriev I.V."/>
            <person name="Debuchy R."/>
            <person name="Gladieux P."/>
            <person name="Thoren M.H."/>
            <person name="Johannesson H."/>
        </authorList>
    </citation>
    <scope>NUCLEOTIDE SEQUENCE</scope>
    <source>
        <strain evidence="1">SMH4607-1</strain>
    </source>
</reference>
<protein>
    <submittedName>
        <fullName evidence="1">Uncharacterized protein</fullName>
    </submittedName>
</protein>
<comment type="caution">
    <text evidence="1">The sequence shown here is derived from an EMBL/GenBank/DDBJ whole genome shotgun (WGS) entry which is preliminary data.</text>
</comment>
<gene>
    <name evidence="1" type="ORF">B0H67DRAFT_558740</name>
</gene>